<proteinExistence type="predicted"/>
<sequence>MIHLVKLCVGASGVEDLAVWQEQVVRERRKLGLDDHPVHQTRQTPKMADELMDGGSLYWVIKGVILVRQKIHEVRNLEDVNGRSFCELALEPELILTEPQGRKAFQGWRYLAPKDAPSDLSSTGAADVPPELSLALKEAGVW</sequence>
<dbReference type="EMBL" id="JBHSSW010000004">
    <property type="protein sequence ID" value="MFC6197388.1"/>
    <property type="molecule type" value="Genomic_DNA"/>
</dbReference>
<protein>
    <submittedName>
        <fullName evidence="1">DUF1489 family protein</fullName>
    </submittedName>
</protein>
<gene>
    <name evidence="1" type="ORF">ACFQDM_04825</name>
</gene>
<dbReference type="Pfam" id="PF07370">
    <property type="entry name" value="DUF1489"/>
    <property type="match status" value="1"/>
</dbReference>
<accession>A0ABW1S863</accession>
<reference evidence="2" key="1">
    <citation type="journal article" date="2019" name="Int. J. Syst. Evol. Microbiol.">
        <title>The Global Catalogue of Microorganisms (GCM) 10K type strain sequencing project: providing services to taxonomists for standard genome sequencing and annotation.</title>
        <authorList>
            <consortium name="The Broad Institute Genomics Platform"/>
            <consortium name="The Broad Institute Genome Sequencing Center for Infectious Disease"/>
            <person name="Wu L."/>
            <person name="Ma J."/>
        </authorList>
    </citation>
    <scope>NUCLEOTIDE SEQUENCE [LARGE SCALE GENOMIC DNA]</scope>
    <source>
        <strain evidence="2">CGMCC-1.15741</strain>
    </source>
</reference>
<organism evidence="1 2">
    <name type="scientific">Ponticaulis profundi</name>
    <dbReference type="NCBI Taxonomy" id="2665222"/>
    <lineage>
        <taxon>Bacteria</taxon>
        <taxon>Pseudomonadati</taxon>
        <taxon>Pseudomonadota</taxon>
        <taxon>Alphaproteobacteria</taxon>
        <taxon>Hyphomonadales</taxon>
        <taxon>Hyphomonadaceae</taxon>
        <taxon>Ponticaulis</taxon>
    </lineage>
</organism>
<dbReference type="InterPro" id="IPR008320">
    <property type="entry name" value="UCP032025"/>
</dbReference>
<evidence type="ECO:0000313" key="2">
    <source>
        <dbReference type="Proteomes" id="UP001596303"/>
    </source>
</evidence>
<keyword evidence="2" id="KW-1185">Reference proteome</keyword>
<comment type="caution">
    <text evidence="1">The sequence shown here is derived from an EMBL/GenBank/DDBJ whole genome shotgun (WGS) entry which is preliminary data.</text>
</comment>
<name>A0ABW1S863_9PROT</name>
<evidence type="ECO:0000313" key="1">
    <source>
        <dbReference type="EMBL" id="MFC6197388.1"/>
    </source>
</evidence>
<dbReference type="RefSeq" id="WP_377376195.1">
    <property type="nucleotide sequence ID" value="NZ_JBHSSW010000004.1"/>
</dbReference>
<dbReference type="PIRSF" id="PIRSF032025">
    <property type="entry name" value="UCP032025"/>
    <property type="match status" value="1"/>
</dbReference>
<dbReference type="Proteomes" id="UP001596303">
    <property type="component" value="Unassembled WGS sequence"/>
</dbReference>